<gene>
    <name evidence="9" type="ORF">C1876_10810</name>
    <name evidence="10" type="ORF">DMP09_13705</name>
</gene>
<dbReference type="InterPro" id="IPR036291">
    <property type="entry name" value="NAD(P)-bd_dom_sf"/>
</dbReference>
<dbReference type="InterPro" id="IPR028161">
    <property type="entry name" value="Met8-like"/>
</dbReference>
<dbReference type="InterPro" id="IPR006367">
    <property type="entry name" value="Sirohaem_synthase_N"/>
</dbReference>
<evidence type="ECO:0000256" key="6">
    <source>
        <dbReference type="ARBA" id="ARBA00047561"/>
    </source>
</evidence>
<dbReference type="NCBIfam" id="TIGR01470">
    <property type="entry name" value="cysG_Nterm"/>
    <property type="match status" value="1"/>
</dbReference>
<dbReference type="Proteomes" id="UP000270112">
    <property type="component" value="Unassembled WGS sequence"/>
</dbReference>
<reference evidence="10" key="3">
    <citation type="journal article" date="2019" name="Microbiol. Resour. Announc.">
        <title>Draft Genome Sequences of Type Strains of Gordonibacter faecihominis, Paraeggerthella hongkongensis, Parvibacter caecicola,Slackia equolifaciens, Slackia faecicanis, and Slackia isoflavoniconvertens.</title>
        <authorList>
            <person name="Danylec N."/>
            <person name="Stoll D.A."/>
            <person name="Dotsch A."/>
            <person name="Huch M."/>
        </authorList>
    </citation>
    <scope>NUCLEOTIDE SEQUENCE</scope>
    <source>
        <strain evidence="10">DSM 16107</strain>
    </source>
</reference>
<feature type="domain" description="Sirohaem synthase dimerisation" evidence="7">
    <location>
        <begin position="206"/>
        <end position="261"/>
    </location>
</feature>
<reference evidence="9 11" key="1">
    <citation type="journal article" date="2018" name="Elife">
        <title>Discovery and characterization of a prevalent human gut bacterial enzyme sufficient for the inactivation of a family of plant toxins.</title>
        <authorList>
            <person name="Koppel N."/>
            <person name="Bisanz J.E."/>
            <person name="Pandelia M.E."/>
            <person name="Turnbaugh P.J."/>
            <person name="Balskus E.P."/>
        </authorList>
    </citation>
    <scope>NUCLEOTIDE SEQUENCE [LARGE SCALE GENOMIC DNA]</scope>
    <source>
        <strain evidence="9 11">DSM 16107</strain>
    </source>
</reference>
<evidence type="ECO:0000256" key="5">
    <source>
        <dbReference type="ARBA" id="ARBA00023244"/>
    </source>
</evidence>
<evidence type="ECO:0000256" key="2">
    <source>
        <dbReference type="ARBA" id="ARBA00012400"/>
    </source>
</evidence>
<dbReference type="GO" id="GO:0004325">
    <property type="term" value="F:ferrochelatase activity"/>
    <property type="evidence" value="ECO:0007669"/>
    <property type="project" value="InterPro"/>
</dbReference>
<dbReference type="GO" id="GO:0043115">
    <property type="term" value="F:precorrin-2 dehydrogenase activity"/>
    <property type="evidence" value="ECO:0007669"/>
    <property type="project" value="UniProtKB-EC"/>
</dbReference>
<evidence type="ECO:0000256" key="1">
    <source>
        <dbReference type="ARBA" id="ARBA00005010"/>
    </source>
</evidence>
<name>A0A3N0IU96_9ACTN</name>
<dbReference type="EMBL" id="PPTT01000018">
    <property type="protein sequence ID" value="RDB68098.1"/>
    <property type="molecule type" value="Genomic_DNA"/>
</dbReference>
<evidence type="ECO:0000256" key="4">
    <source>
        <dbReference type="ARBA" id="ARBA00023027"/>
    </source>
</evidence>
<feature type="domain" description="Siroheme synthase central" evidence="8">
    <location>
        <begin position="174"/>
        <end position="199"/>
    </location>
</feature>
<evidence type="ECO:0000313" key="11">
    <source>
        <dbReference type="Proteomes" id="UP000253817"/>
    </source>
</evidence>
<dbReference type="PANTHER" id="PTHR35330:SF1">
    <property type="entry name" value="SIROHEME BIOSYNTHESIS PROTEIN MET8"/>
    <property type="match status" value="1"/>
</dbReference>
<dbReference type="EC" id="1.3.1.76" evidence="2"/>
<dbReference type="SUPFAM" id="SSF75615">
    <property type="entry name" value="Siroheme synthase middle domains-like"/>
    <property type="match status" value="1"/>
</dbReference>
<dbReference type="PANTHER" id="PTHR35330">
    <property type="entry name" value="SIROHEME BIOSYNTHESIS PROTEIN MET8"/>
    <property type="match status" value="1"/>
</dbReference>
<dbReference type="Gene3D" id="1.10.8.210">
    <property type="entry name" value="Sirohaem synthase, dimerisation domain"/>
    <property type="match status" value="1"/>
</dbReference>
<dbReference type="Gene3D" id="3.40.50.720">
    <property type="entry name" value="NAD(P)-binding Rossmann-like Domain"/>
    <property type="match status" value="1"/>
</dbReference>
<dbReference type="UniPathway" id="UPA00262">
    <property type="reaction ID" value="UER00222"/>
</dbReference>
<dbReference type="EMBL" id="QICC01000074">
    <property type="protein sequence ID" value="RNM40574.1"/>
    <property type="molecule type" value="Genomic_DNA"/>
</dbReference>
<protein>
    <recommendedName>
        <fullName evidence="2">precorrin-2 dehydrogenase</fullName>
        <ecNumber evidence="2">1.3.1.76</ecNumber>
    </recommendedName>
</protein>
<evidence type="ECO:0000259" key="8">
    <source>
        <dbReference type="Pfam" id="PF14824"/>
    </source>
</evidence>
<evidence type="ECO:0000256" key="3">
    <source>
        <dbReference type="ARBA" id="ARBA00023002"/>
    </source>
</evidence>
<accession>A0A3N0IU96</accession>
<dbReference type="InterPro" id="IPR019478">
    <property type="entry name" value="Sirohaem_synthase_dimer_dom"/>
</dbReference>
<comment type="caution">
    <text evidence="10">The sequence shown here is derived from an EMBL/GenBank/DDBJ whole genome shotgun (WGS) entry which is preliminary data.</text>
</comment>
<dbReference type="Pfam" id="PF13241">
    <property type="entry name" value="NAD_binding_7"/>
    <property type="match status" value="1"/>
</dbReference>
<sequence>MAGYFPCSYAVFRPFAHRPEQIAEHRISTRCYNRADAGFRRPFPGRSSEDARAPMARTYPVSLVLKDKRAVVVGGGSVATRKVLGLLECEALVSVVAPAVSPRLRELVDGVRCTWRAKPYETADLDEADIVFAATDDEDVNRRVYDDATAARLMVNVADRPEVCTFFLPSVLRRGKLSIAVSTEGASPLSARRIREDMEGRYGEEYGAYLELLASWRPRVSAALPPERHFAFWEQASDGRVLALVAEGRADEAEAVLESLLS</sequence>
<comment type="pathway">
    <text evidence="1">Porphyrin-containing compound metabolism; siroheme biosynthesis; sirohydrochlorin from precorrin-2: step 1/1.</text>
</comment>
<keyword evidence="11" id="KW-1185">Reference proteome</keyword>
<dbReference type="Pfam" id="PF10414">
    <property type="entry name" value="CysG_dimeriser"/>
    <property type="match status" value="1"/>
</dbReference>
<evidence type="ECO:0000259" key="7">
    <source>
        <dbReference type="Pfam" id="PF10414"/>
    </source>
</evidence>
<proteinExistence type="predicted"/>
<keyword evidence="3" id="KW-0560">Oxidoreductase</keyword>
<reference evidence="12" key="2">
    <citation type="submission" date="2018-05" db="EMBL/GenBank/DDBJ databases">
        <title>Genome Sequencing of selected type strains of the family Eggerthellaceae.</title>
        <authorList>
            <person name="Danylec N."/>
            <person name="Stoll D.A."/>
            <person name="Doetsch A."/>
            <person name="Huch M."/>
        </authorList>
    </citation>
    <scope>NUCLEOTIDE SEQUENCE [LARGE SCALE GENOMIC DNA]</scope>
    <source>
        <strain evidence="12">DSM 16107</strain>
    </source>
</reference>
<dbReference type="Pfam" id="PF14824">
    <property type="entry name" value="Sirohm_synth_M"/>
    <property type="match status" value="1"/>
</dbReference>
<dbReference type="InterPro" id="IPR028281">
    <property type="entry name" value="Sirohaem_synthase_central"/>
</dbReference>
<organism evidence="10 12">
    <name type="scientific">Eggerthella sinensis</name>
    <dbReference type="NCBI Taxonomy" id="242230"/>
    <lineage>
        <taxon>Bacteria</taxon>
        <taxon>Bacillati</taxon>
        <taxon>Actinomycetota</taxon>
        <taxon>Coriobacteriia</taxon>
        <taxon>Eggerthellales</taxon>
        <taxon>Eggerthellaceae</taxon>
        <taxon>Eggerthella</taxon>
    </lineage>
</organism>
<dbReference type="GO" id="GO:0019354">
    <property type="term" value="P:siroheme biosynthetic process"/>
    <property type="evidence" value="ECO:0007669"/>
    <property type="project" value="UniProtKB-UniPathway"/>
</dbReference>
<keyword evidence="5" id="KW-0627">Porphyrin biosynthesis</keyword>
<evidence type="ECO:0000313" key="12">
    <source>
        <dbReference type="Proteomes" id="UP000270112"/>
    </source>
</evidence>
<keyword evidence="4" id="KW-0520">NAD</keyword>
<dbReference type="Proteomes" id="UP000253817">
    <property type="component" value="Unassembled WGS sequence"/>
</dbReference>
<evidence type="ECO:0000313" key="10">
    <source>
        <dbReference type="EMBL" id="RNM40574.1"/>
    </source>
</evidence>
<dbReference type="InterPro" id="IPR037115">
    <property type="entry name" value="Sirohaem_synt_dimer_dom_sf"/>
</dbReference>
<dbReference type="AlphaFoldDB" id="A0A3N0IU96"/>
<evidence type="ECO:0000313" key="9">
    <source>
        <dbReference type="EMBL" id="RDB68098.1"/>
    </source>
</evidence>
<dbReference type="SUPFAM" id="SSF51735">
    <property type="entry name" value="NAD(P)-binding Rossmann-fold domains"/>
    <property type="match status" value="1"/>
</dbReference>
<dbReference type="Gene3D" id="3.30.160.110">
    <property type="entry name" value="Siroheme synthase, domain 2"/>
    <property type="match status" value="1"/>
</dbReference>
<comment type="catalytic activity">
    <reaction evidence="6">
        <text>precorrin-2 + NAD(+) = sirohydrochlorin + NADH + 2 H(+)</text>
        <dbReference type="Rhea" id="RHEA:15613"/>
        <dbReference type="ChEBI" id="CHEBI:15378"/>
        <dbReference type="ChEBI" id="CHEBI:57540"/>
        <dbReference type="ChEBI" id="CHEBI:57945"/>
        <dbReference type="ChEBI" id="CHEBI:58351"/>
        <dbReference type="ChEBI" id="CHEBI:58827"/>
        <dbReference type="EC" id="1.3.1.76"/>
    </reaction>
</comment>